<feature type="domain" description="DUF4440" evidence="2">
    <location>
        <begin position="34"/>
        <end position="139"/>
    </location>
</feature>
<proteinExistence type="predicted"/>
<protein>
    <submittedName>
        <fullName evidence="3">Predicted protein</fullName>
    </submittedName>
</protein>
<dbReference type="EMBL" id="DS999644">
    <property type="protein sequence ID" value="EFE76669.2"/>
    <property type="molecule type" value="Genomic_DNA"/>
</dbReference>
<dbReference type="SUPFAM" id="SSF54427">
    <property type="entry name" value="NTF2-like"/>
    <property type="match status" value="1"/>
</dbReference>
<organism evidence="3 4">
    <name type="scientific">Streptomyces filamentosus NRRL 15998</name>
    <dbReference type="NCBI Taxonomy" id="457431"/>
    <lineage>
        <taxon>Bacteria</taxon>
        <taxon>Bacillati</taxon>
        <taxon>Actinomycetota</taxon>
        <taxon>Actinomycetes</taxon>
        <taxon>Kitasatosporales</taxon>
        <taxon>Streptomycetaceae</taxon>
        <taxon>Streptomyces</taxon>
    </lineage>
</organism>
<gene>
    <name evidence="3" type="ORF">SSGG_04036</name>
</gene>
<reference evidence="4" key="1">
    <citation type="submission" date="2008-10" db="EMBL/GenBank/DDBJ databases">
        <authorList>
            <person name="Molnar K."/>
        </authorList>
    </citation>
    <scope>NUCLEOTIDE SEQUENCE [LARGE SCALE GENOMIC DNA]</scope>
    <source>
        <strain evidence="4">NRRL 15998</strain>
    </source>
</reference>
<evidence type="ECO:0000259" key="2">
    <source>
        <dbReference type="Pfam" id="PF14534"/>
    </source>
</evidence>
<dbReference type="AlphaFoldDB" id="D6ADI3"/>
<evidence type="ECO:0000256" key="1">
    <source>
        <dbReference type="SAM" id="MobiDB-lite"/>
    </source>
</evidence>
<dbReference type="Proteomes" id="UP000003986">
    <property type="component" value="Unassembled WGS sequence"/>
</dbReference>
<dbReference type="InterPro" id="IPR032710">
    <property type="entry name" value="NTF2-like_dom_sf"/>
</dbReference>
<dbReference type="Gene3D" id="3.10.450.50">
    <property type="match status" value="1"/>
</dbReference>
<evidence type="ECO:0000313" key="3">
    <source>
        <dbReference type="EMBL" id="EFE76669.2"/>
    </source>
</evidence>
<feature type="region of interest" description="Disordered" evidence="1">
    <location>
        <begin position="79"/>
        <end position="98"/>
    </location>
</feature>
<dbReference type="Pfam" id="PF14534">
    <property type="entry name" value="DUF4440"/>
    <property type="match status" value="1"/>
</dbReference>
<reference evidence="4" key="2">
    <citation type="submission" date="2008-12" db="EMBL/GenBank/DDBJ databases">
        <title>Annotation of Streptomyces roseosporus strain NRRL 15998.</title>
        <authorList>
            <consortium name="The Broad Institute Genome Sequencing Platform"/>
            <consortium name="Broad Institute Microbial Sequencing Center"/>
            <person name="Fischbach M."/>
            <person name="Ward D."/>
            <person name="Young S."/>
            <person name="Kodira C.D."/>
            <person name="Zeng Q."/>
            <person name="Koehrsen M."/>
            <person name="Godfrey P."/>
            <person name="Alvarado L."/>
            <person name="Berlin A.M."/>
            <person name="Borenstein D."/>
            <person name="Chen Z."/>
            <person name="Engels R."/>
            <person name="Freedman E."/>
            <person name="Gellesch M."/>
            <person name="Goldberg J."/>
            <person name="Griggs A."/>
            <person name="Gujja S."/>
            <person name="Heiman D.I."/>
            <person name="Hepburn T.A."/>
            <person name="Howarth C."/>
            <person name="Jen D."/>
            <person name="Larson L."/>
            <person name="Lewis B."/>
            <person name="Mehta T."/>
            <person name="Park D."/>
            <person name="Pearson M."/>
            <person name="Roberts A."/>
            <person name="Saif S."/>
            <person name="Shea T.D."/>
            <person name="Shenoy N."/>
            <person name="Sisk P."/>
            <person name="Stolte C."/>
            <person name="Sykes S.N."/>
            <person name="Walk T."/>
            <person name="White J."/>
            <person name="Yandava C."/>
            <person name="Straight P."/>
            <person name="Clardy J."/>
            <person name="Hung D."/>
            <person name="Kolter R."/>
            <person name="Mekalanos J."/>
            <person name="Walker S."/>
            <person name="Walsh C.T."/>
            <person name="Wieland B.L.C."/>
            <person name="Ilzarbe M."/>
            <person name="Galagan J."/>
            <person name="Nusbaum C."/>
            <person name="Birren B."/>
        </authorList>
    </citation>
    <scope>NUCLEOTIDE SEQUENCE [LARGE SCALE GENOMIC DNA]</scope>
    <source>
        <strain evidence="4">NRRL 15998</strain>
    </source>
</reference>
<name>D6ADI3_STRFL</name>
<evidence type="ECO:0000313" key="4">
    <source>
        <dbReference type="Proteomes" id="UP000003986"/>
    </source>
</evidence>
<accession>D6ADI3</accession>
<sequence>MEPVGDVPSGGGPGLLGDHDSMNPQTADVNAAIEAELQLLDPAVRASRALAARLLDPEFVEVGASGRRWTYEEMLAALPELDGGGGGGEDGPRFEPSRMSGVVLAPGIVHLTYETDFRGRRARRSSLWRRRDGETGWRMYYHQATPVPPAE</sequence>
<dbReference type="InterPro" id="IPR027843">
    <property type="entry name" value="DUF4440"/>
</dbReference>
<feature type="region of interest" description="Disordered" evidence="1">
    <location>
        <begin position="1"/>
        <end position="24"/>
    </location>
</feature>